<dbReference type="Proteomes" id="UP000469952">
    <property type="component" value="Unassembled WGS sequence"/>
</dbReference>
<proteinExistence type="predicted"/>
<dbReference type="AlphaFoldDB" id="A0A843YV56"/>
<dbReference type="PANTHER" id="PTHR31131:SF6">
    <property type="entry name" value="CASTOR ACT DOMAIN-CONTAINING PROTEIN"/>
    <property type="match status" value="1"/>
</dbReference>
<accession>A0A843YV56</accession>
<evidence type="ECO:0000313" key="3">
    <source>
        <dbReference type="Proteomes" id="UP000469952"/>
    </source>
</evidence>
<dbReference type="InterPro" id="IPR045865">
    <property type="entry name" value="ACT-like_dom_sf"/>
</dbReference>
<feature type="domain" description="CASTOR ACT" evidence="1">
    <location>
        <begin position="54"/>
        <end position="114"/>
    </location>
</feature>
<name>A0A843YV56_LEUME</name>
<gene>
    <name evidence="2" type="ORF">GFV13_01870</name>
</gene>
<reference evidence="2 3" key="1">
    <citation type="submission" date="2019-10" db="EMBL/GenBank/DDBJ databases">
        <title>WGS of Leuconostoc mesenteroides.</title>
        <authorList>
            <person name="Melo Bolivar J."/>
            <person name="Marino-Ramirez L."/>
            <person name="Villamil Diaz L.M."/>
        </authorList>
    </citation>
    <scope>NUCLEOTIDE SEQUENCE [LARGE SCALE GENOMIC DNA]</scope>
    <source>
        <strain evidence="2 3">M11</strain>
    </source>
</reference>
<dbReference type="SUPFAM" id="SSF55021">
    <property type="entry name" value="ACT-like"/>
    <property type="match status" value="2"/>
</dbReference>
<dbReference type="PANTHER" id="PTHR31131">
    <property type="entry name" value="CHROMOSOME 1, WHOLE GENOME SHOTGUN SEQUENCE"/>
    <property type="match status" value="1"/>
</dbReference>
<comment type="caution">
    <text evidence="2">The sequence shown here is derived from an EMBL/GenBank/DDBJ whole genome shotgun (WGS) entry which is preliminary data.</text>
</comment>
<dbReference type="InterPro" id="IPR027795">
    <property type="entry name" value="CASTOR_ACT_dom"/>
</dbReference>
<organism evidence="2 3">
    <name type="scientific">Leuconostoc mesenteroides</name>
    <dbReference type="NCBI Taxonomy" id="1245"/>
    <lineage>
        <taxon>Bacteria</taxon>
        <taxon>Bacillati</taxon>
        <taxon>Bacillota</taxon>
        <taxon>Bacilli</taxon>
        <taxon>Lactobacillales</taxon>
        <taxon>Lactobacillaceae</taxon>
        <taxon>Leuconostoc</taxon>
    </lineage>
</organism>
<dbReference type="EMBL" id="WIPA01000002">
    <property type="protein sequence ID" value="MQR26047.1"/>
    <property type="molecule type" value="Genomic_DNA"/>
</dbReference>
<dbReference type="Pfam" id="PF13840">
    <property type="entry name" value="ACT_7"/>
    <property type="match status" value="1"/>
</dbReference>
<protein>
    <submittedName>
        <fullName evidence="2">ACT domain-containing protein</fullName>
    </submittedName>
</protein>
<dbReference type="InterPro" id="IPR051719">
    <property type="entry name" value="CASTOR_mTORC1"/>
</dbReference>
<dbReference type="RefSeq" id="WP_059442115.1">
    <property type="nucleotide sequence ID" value="NZ_BCMO01000012.1"/>
</dbReference>
<evidence type="ECO:0000313" key="2">
    <source>
        <dbReference type="EMBL" id="MQR26047.1"/>
    </source>
</evidence>
<evidence type="ECO:0000259" key="1">
    <source>
        <dbReference type="Pfam" id="PF13840"/>
    </source>
</evidence>
<dbReference type="Gene3D" id="3.30.2130.10">
    <property type="entry name" value="VC0802-like"/>
    <property type="match status" value="1"/>
</dbReference>
<sequence length="123" mass="13724">MELILLPEQLSVFQIESLEQLDLSMKPLFIGSTADELSIVAPTKSVPTKTINQEDGWRSLKINGVLDFSLVGILSKIATLLTEIDVSIFAISTYDTDYILIKETNLSNSIDCLRQNQYVVSEK</sequence>